<feature type="compositionally biased region" description="Polar residues" evidence="4">
    <location>
        <begin position="221"/>
        <end position="232"/>
    </location>
</feature>
<evidence type="ECO:0000313" key="6">
    <source>
        <dbReference type="EMBL" id="SPP63911.1"/>
    </source>
</evidence>
<keyword evidence="7" id="KW-1185">Reference proteome</keyword>
<proteinExistence type="predicted"/>
<dbReference type="OrthoDB" id="9803035at2"/>
<evidence type="ECO:0000256" key="4">
    <source>
        <dbReference type="SAM" id="MobiDB-lite"/>
    </source>
</evidence>
<dbReference type="InterPro" id="IPR002123">
    <property type="entry name" value="Plipid/glycerol_acylTrfase"/>
</dbReference>
<dbReference type="EC" id="2.3.-.-" evidence="6"/>
<dbReference type="EMBL" id="OUNR01000001">
    <property type="protein sequence ID" value="SPP63911.1"/>
    <property type="molecule type" value="Genomic_DNA"/>
</dbReference>
<dbReference type="RefSeq" id="WP_121988369.1">
    <property type="nucleotide sequence ID" value="NZ_OUNR01000001.1"/>
</dbReference>
<organism evidence="6 7">
    <name type="scientific">Nitrospira lenta</name>
    <dbReference type="NCBI Taxonomy" id="1436998"/>
    <lineage>
        <taxon>Bacteria</taxon>
        <taxon>Pseudomonadati</taxon>
        <taxon>Nitrospirota</taxon>
        <taxon>Nitrospiria</taxon>
        <taxon>Nitrospirales</taxon>
        <taxon>Nitrospiraceae</taxon>
        <taxon>Nitrospira</taxon>
    </lineage>
</organism>
<dbReference type="PANTHER" id="PTHR10434">
    <property type="entry name" value="1-ACYL-SN-GLYCEROL-3-PHOSPHATE ACYLTRANSFERASE"/>
    <property type="match status" value="1"/>
</dbReference>
<dbReference type="GO" id="GO:0006654">
    <property type="term" value="P:phosphatidic acid biosynthetic process"/>
    <property type="evidence" value="ECO:0007669"/>
    <property type="project" value="TreeGrafter"/>
</dbReference>
<dbReference type="PANTHER" id="PTHR10434:SF11">
    <property type="entry name" value="1-ACYL-SN-GLYCEROL-3-PHOSPHATE ACYLTRANSFERASE"/>
    <property type="match status" value="1"/>
</dbReference>
<keyword evidence="2 6" id="KW-0808">Transferase</keyword>
<gene>
    <name evidence="6" type="ORF">NITLEN_10997</name>
</gene>
<dbReference type="InParanoid" id="A0A330L2C3"/>
<feature type="region of interest" description="Disordered" evidence="4">
    <location>
        <begin position="207"/>
        <end position="232"/>
    </location>
</feature>
<evidence type="ECO:0000256" key="1">
    <source>
        <dbReference type="ARBA" id="ARBA00005189"/>
    </source>
</evidence>
<dbReference type="SUPFAM" id="SSF69593">
    <property type="entry name" value="Glycerol-3-phosphate (1)-acyltransferase"/>
    <property type="match status" value="1"/>
</dbReference>
<name>A0A330L2C3_9BACT</name>
<dbReference type="Pfam" id="PF01553">
    <property type="entry name" value="Acyltransferase"/>
    <property type="match status" value="1"/>
</dbReference>
<reference evidence="7" key="1">
    <citation type="submission" date="2018-04" db="EMBL/GenBank/DDBJ databases">
        <authorList>
            <person name="Lucker S."/>
            <person name="Sakoula D."/>
        </authorList>
    </citation>
    <scope>NUCLEOTIDE SEQUENCE [LARGE SCALE GENOMIC DNA]</scope>
</reference>
<dbReference type="Proteomes" id="UP000248168">
    <property type="component" value="Unassembled WGS sequence"/>
</dbReference>
<evidence type="ECO:0000256" key="3">
    <source>
        <dbReference type="ARBA" id="ARBA00023315"/>
    </source>
</evidence>
<comment type="pathway">
    <text evidence="1">Lipid metabolism.</text>
</comment>
<evidence type="ECO:0000256" key="2">
    <source>
        <dbReference type="ARBA" id="ARBA00022679"/>
    </source>
</evidence>
<evidence type="ECO:0000259" key="5">
    <source>
        <dbReference type="SMART" id="SM00563"/>
    </source>
</evidence>
<feature type="domain" description="Phospholipid/glycerol acyltransferase" evidence="5">
    <location>
        <begin position="35"/>
        <end position="147"/>
    </location>
</feature>
<dbReference type="SMART" id="SM00563">
    <property type="entry name" value="PlsC"/>
    <property type="match status" value="1"/>
</dbReference>
<dbReference type="GO" id="GO:0003841">
    <property type="term" value="F:1-acylglycerol-3-phosphate O-acyltransferase activity"/>
    <property type="evidence" value="ECO:0007669"/>
    <property type="project" value="TreeGrafter"/>
</dbReference>
<evidence type="ECO:0000313" key="7">
    <source>
        <dbReference type="Proteomes" id="UP000248168"/>
    </source>
</evidence>
<accession>A0A330L2C3</accession>
<protein>
    <submittedName>
        <fullName evidence="6">Putative Acyltransferase</fullName>
        <ecNumber evidence="6">2.3.-.-</ecNumber>
    </submittedName>
</protein>
<sequence>MSGLIYGILWVLVRASAAVLFRFKVEGALPRTGGVLVAANHASYVDIPLLGCGMTRRAWYLGRNDLFPVPVLNGILQRLGWIPLRPGRLDREAFGKAISLIQAGKVVVIFPEGGRSHDGHLRQPKSGIGVIVSQTGCPVVPAYLKGTFDVLPTGAKWPRFRQVTVKLGDPLTFESGHPKEHDKADAKRFYQQVSRTVITQIAALGNVPPPMAGHEGERVSPEQQTTGARNAE</sequence>
<keyword evidence="3 6" id="KW-0012">Acyltransferase</keyword>
<dbReference type="AlphaFoldDB" id="A0A330L2C3"/>
<dbReference type="CDD" id="cd07989">
    <property type="entry name" value="LPLAT_AGPAT-like"/>
    <property type="match status" value="1"/>
</dbReference>